<dbReference type="Proteomes" id="UP000179037">
    <property type="component" value="Unassembled WGS sequence"/>
</dbReference>
<feature type="signal peptide" evidence="11">
    <location>
        <begin position="1"/>
        <end position="22"/>
    </location>
</feature>
<dbReference type="Gene3D" id="3.40.630.40">
    <property type="entry name" value="Zn-dependent exopeptidases"/>
    <property type="match status" value="1"/>
</dbReference>
<dbReference type="STRING" id="1817768.A3A87_01150"/>
<dbReference type="InterPro" id="IPR050695">
    <property type="entry name" value="N-acetylmuramoyl_amidase_3"/>
</dbReference>
<evidence type="ECO:0000256" key="11">
    <source>
        <dbReference type="SAM" id="SignalP"/>
    </source>
</evidence>
<accession>A0A1F6U061</accession>
<dbReference type="CDD" id="cd00118">
    <property type="entry name" value="LysM"/>
    <property type="match status" value="1"/>
</dbReference>
<keyword evidence="6" id="KW-0574">Periplasm</keyword>
<dbReference type="InterPro" id="IPR021731">
    <property type="entry name" value="AMIN_dom"/>
</dbReference>
<name>A0A1F6U061_9PROT</name>
<dbReference type="SUPFAM" id="SSF54106">
    <property type="entry name" value="LysM domain"/>
    <property type="match status" value="1"/>
</dbReference>
<evidence type="ECO:0000256" key="1">
    <source>
        <dbReference type="ARBA" id="ARBA00001561"/>
    </source>
</evidence>
<evidence type="ECO:0000256" key="9">
    <source>
        <dbReference type="ARBA" id="ARBA00074581"/>
    </source>
</evidence>
<feature type="region of interest" description="Disordered" evidence="10">
    <location>
        <begin position="141"/>
        <end position="163"/>
    </location>
</feature>
<proteinExistence type="inferred from homology"/>
<feature type="domain" description="LysM" evidence="12">
    <location>
        <begin position="407"/>
        <end position="450"/>
    </location>
</feature>
<dbReference type="GO" id="GO:0030288">
    <property type="term" value="C:outer membrane-bounded periplasmic space"/>
    <property type="evidence" value="ECO:0007669"/>
    <property type="project" value="TreeGrafter"/>
</dbReference>
<evidence type="ECO:0000256" key="10">
    <source>
        <dbReference type="SAM" id="MobiDB-lite"/>
    </source>
</evidence>
<gene>
    <name evidence="13" type="ORF">A3A87_01150</name>
</gene>
<keyword evidence="5 11" id="KW-0732">Signal</keyword>
<reference evidence="13 14" key="1">
    <citation type="journal article" date="2016" name="Nat. Commun.">
        <title>Thousands of microbial genomes shed light on interconnected biogeochemical processes in an aquifer system.</title>
        <authorList>
            <person name="Anantharaman K."/>
            <person name="Brown C.T."/>
            <person name="Hug L.A."/>
            <person name="Sharon I."/>
            <person name="Castelle C.J."/>
            <person name="Probst A.J."/>
            <person name="Thomas B.C."/>
            <person name="Singh A."/>
            <person name="Wilkins M.J."/>
            <person name="Karaoz U."/>
            <person name="Brodie E.L."/>
            <person name="Williams K.H."/>
            <person name="Hubbard S.S."/>
            <person name="Banfield J.F."/>
        </authorList>
    </citation>
    <scope>NUCLEOTIDE SEQUENCE [LARGE SCALE GENOMIC DNA]</scope>
</reference>
<evidence type="ECO:0000313" key="13">
    <source>
        <dbReference type="EMBL" id="OGI50764.1"/>
    </source>
</evidence>
<evidence type="ECO:0000259" key="12">
    <source>
        <dbReference type="PROSITE" id="PS51782"/>
    </source>
</evidence>
<feature type="chain" id="PRO_5009526921" description="N-acetylmuramoyl-L-alanine amidase AmiC" evidence="11">
    <location>
        <begin position="23"/>
        <end position="457"/>
    </location>
</feature>
<dbReference type="CDD" id="cd02696">
    <property type="entry name" value="MurNAc-LAA"/>
    <property type="match status" value="1"/>
</dbReference>
<dbReference type="Gene3D" id="3.10.350.10">
    <property type="entry name" value="LysM domain"/>
    <property type="match status" value="1"/>
</dbReference>
<comment type="subcellular location">
    <subcellularLocation>
        <location evidence="2">Periplasm</location>
    </subcellularLocation>
</comment>
<dbReference type="FunFam" id="3.40.630.40:FF:000001">
    <property type="entry name" value="N-acetylmuramoyl-L-alanine amidase"/>
    <property type="match status" value="1"/>
</dbReference>
<dbReference type="Gene3D" id="2.60.40.3500">
    <property type="match status" value="1"/>
</dbReference>
<dbReference type="GO" id="GO:0009253">
    <property type="term" value="P:peptidoglycan catabolic process"/>
    <property type="evidence" value="ECO:0007669"/>
    <property type="project" value="InterPro"/>
</dbReference>
<comment type="catalytic activity">
    <reaction evidence="1">
        <text>Hydrolyzes the link between N-acetylmuramoyl residues and L-amino acid residues in certain cell-wall glycopeptides.</text>
        <dbReference type="EC" id="3.5.1.28"/>
    </reaction>
</comment>
<dbReference type="GO" id="GO:0071555">
    <property type="term" value="P:cell wall organization"/>
    <property type="evidence" value="ECO:0007669"/>
    <property type="project" value="UniProtKB-KW"/>
</dbReference>
<evidence type="ECO:0000256" key="5">
    <source>
        <dbReference type="ARBA" id="ARBA00022729"/>
    </source>
</evidence>
<evidence type="ECO:0000256" key="2">
    <source>
        <dbReference type="ARBA" id="ARBA00004418"/>
    </source>
</evidence>
<dbReference type="SMART" id="SM00257">
    <property type="entry name" value="LysM"/>
    <property type="match status" value="1"/>
</dbReference>
<evidence type="ECO:0000256" key="4">
    <source>
        <dbReference type="ARBA" id="ARBA00011901"/>
    </source>
</evidence>
<evidence type="ECO:0000256" key="7">
    <source>
        <dbReference type="ARBA" id="ARBA00022801"/>
    </source>
</evidence>
<dbReference type="EC" id="3.5.1.28" evidence="4"/>
<dbReference type="EMBL" id="MFTC01000061">
    <property type="protein sequence ID" value="OGI50764.1"/>
    <property type="molecule type" value="Genomic_DNA"/>
</dbReference>
<keyword evidence="8" id="KW-0961">Cell wall biogenesis/degradation</keyword>
<dbReference type="InterPro" id="IPR036779">
    <property type="entry name" value="LysM_dom_sf"/>
</dbReference>
<evidence type="ECO:0000256" key="8">
    <source>
        <dbReference type="ARBA" id="ARBA00023316"/>
    </source>
</evidence>
<dbReference type="SUPFAM" id="SSF53187">
    <property type="entry name" value="Zn-dependent exopeptidases"/>
    <property type="match status" value="1"/>
</dbReference>
<dbReference type="PANTHER" id="PTHR30404">
    <property type="entry name" value="N-ACETYLMURAMOYL-L-ALANINE AMIDASE"/>
    <property type="match status" value="1"/>
</dbReference>
<comment type="caution">
    <text evidence="13">The sequence shown here is derived from an EMBL/GenBank/DDBJ whole genome shotgun (WGS) entry which is preliminary data.</text>
</comment>
<dbReference type="InterPro" id="IPR018392">
    <property type="entry name" value="LysM"/>
</dbReference>
<dbReference type="Pfam" id="PF01520">
    <property type="entry name" value="Amidase_3"/>
    <property type="match status" value="1"/>
</dbReference>
<protein>
    <recommendedName>
        <fullName evidence="9">N-acetylmuramoyl-L-alanine amidase AmiC</fullName>
        <ecNumber evidence="4">3.5.1.28</ecNumber>
    </recommendedName>
</protein>
<sequence>MKTAARLLLPVFLLLMSATAFAEPVSVQHLRVWRAPDHTRLVFDVSGPLEHRLFSLQDPPRIVVDMDNARLQGPLPEVETGGPLLAAVRSGAPEEGPLRIVLDLKAEARPRSFMLTPAGFYGHRLVIDLYDVKAAQDEAIASKDETKSSSSAERSAPAPPVARDRVVAIDAGHGGEDPGALGRRYRTREKDVTLSIARELARLVAQTPGMRPVLIRDGDYYVGLGQRFGKARRVRADVFVSIHADAVPSRQAYGSSVYALSEKGASNAMARLLADKENASDLIGGVSLNDKDDMLAQVLLDLSHNKTMQDSLSLGEDILSELQRVGSVHMRNVAQAGFAVLKSPDIPSVLVETAFISNPSEEKKLRTPAFQQQLAGSIFRGIKRHLARVPTPSPVPVQAANAIEPAREHVVRKGDTLASIARQYNIHMDALRFINDLRDVDLPVGMRLRIPSRQGDG</sequence>
<organism evidence="13 14">
    <name type="scientific">Candidatus Muproteobacteria bacterium RIFCSPLOWO2_01_FULL_60_18</name>
    <dbReference type="NCBI Taxonomy" id="1817768"/>
    <lineage>
        <taxon>Bacteria</taxon>
        <taxon>Pseudomonadati</taxon>
        <taxon>Pseudomonadota</taxon>
        <taxon>Candidatus Muproteobacteria</taxon>
    </lineage>
</organism>
<comment type="similarity">
    <text evidence="3">Belongs to the N-acetylmuramoyl-L-alanine amidase 3 family.</text>
</comment>
<dbReference type="GO" id="GO:0008745">
    <property type="term" value="F:N-acetylmuramoyl-L-alanine amidase activity"/>
    <property type="evidence" value="ECO:0007669"/>
    <property type="project" value="UniProtKB-EC"/>
</dbReference>
<dbReference type="PANTHER" id="PTHR30404:SF0">
    <property type="entry name" value="N-ACETYLMURAMOYL-L-ALANINE AMIDASE AMIC"/>
    <property type="match status" value="1"/>
</dbReference>
<evidence type="ECO:0000256" key="3">
    <source>
        <dbReference type="ARBA" id="ARBA00010860"/>
    </source>
</evidence>
<evidence type="ECO:0000313" key="14">
    <source>
        <dbReference type="Proteomes" id="UP000179037"/>
    </source>
</evidence>
<dbReference type="PROSITE" id="PS51782">
    <property type="entry name" value="LYSM"/>
    <property type="match status" value="1"/>
</dbReference>
<keyword evidence="7" id="KW-0378">Hydrolase</keyword>
<dbReference type="Pfam" id="PF11741">
    <property type="entry name" value="AMIN"/>
    <property type="match status" value="1"/>
</dbReference>
<dbReference type="Pfam" id="PF01476">
    <property type="entry name" value="LysM"/>
    <property type="match status" value="1"/>
</dbReference>
<dbReference type="AlphaFoldDB" id="A0A1F6U061"/>
<dbReference type="SMART" id="SM00646">
    <property type="entry name" value="Ami_3"/>
    <property type="match status" value="1"/>
</dbReference>
<dbReference type="InterPro" id="IPR002508">
    <property type="entry name" value="MurNAc-LAA_cat"/>
</dbReference>
<evidence type="ECO:0000256" key="6">
    <source>
        <dbReference type="ARBA" id="ARBA00022764"/>
    </source>
</evidence>